<evidence type="ECO:0000313" key="4">
    <source>
        <dbReference type="Proteomes" id="UP000824540"/>
    </source>
</evidence>
<dbReference type="EMBL" id="JAFBMS010000002">
    <property type="protein sequence ID" value="KAG9354949.1"/>
    <property type="molecule type" value="Genomic_DNA"/>
</dbReference>
<keyword evidence="4" id="KW-1185">Reference proteome</keyword>
<organism evidence="3 4">
    <name type="scientific">Albula glossodonta</name>
    <name type="common">roundjaw bonefish</name>
    <dbReference type="NCBI Taxonomy" id="121402"/>
    <lineage>
        <taxon>Eukaryota</taxon>
        <taxon>Metazoa</taxon>
        <taxon>Chordata</taxon>
        <taxon>Craniata</taxon>
        <taxon>Vertebrata</taxon>
        <taxon>Euteleostomi</taxon>
        <taxon>Actinopterygii</taxon>
        <taxon>Neopterygii</taxon>
        <taxon>Teleostei</taxon>
        <taxon>Albuliformes</taxon>
        <taxon>Albulidae</taxon>
        <taxon>Albula</taxon>
    </lineage>
</organism>
<feature type="compositionally biased region" description="Polar residues" evidence="2">
    <location>
        <begin position="16"/>
        <end position="25"/>
    </location>
</feature>
<keyword evidence="1" id="KW-0175">Coiled coil</keyword>
<evidence type="ECO:0000256" key="1">
    <source>
        <dbReference type="SAM" id="Coils"/>
    </source>
</evidence>
<sequence length="75" mass="8260">MVSKDAAVGAKALRPASTTTQQPQSVRKLGEPPMLNKNEAKLDEILKEVKSLKDLISSQEKRIAKLEEQMSKIAI</sequence>
<dbReference type="AlphaFoldDB" id="A0A8T2PUC2"/>
<gene>
    <name evidence="3" type="ORF">JZ751_001662</name>
</gene>
<evidence type="ECO:0000313" key="3">
    <source>
        <dbReference type="EMBL" id="KAG9354949.1"/>
    </source>
</evidence>
<proteinExistence type="predicted"/>
<dbReference type="OrthoDB" id="8950327at2759"/>
<dbReference type="Proteomes" id="UP000824540">
    <property type="component" value="Unassembled WGS sequence"/>
</dbReference>
<evidence type="ECO:0000256" key="2">
    <source>
        <dbReference type="SAM" id="MobiDB-lite"/>
    </source>
</evidence>
<comment type="caution">
    <text evidence="3">The sequence shown here is derived from an EMBL/GenBank/DDBJ whole genome shotgun (WGS) entry which is preliminary data.</text>
</comment>
<reference evidence="3" key="1">
    <citation type="thesis" date="2021" institute="BYU ScholarsArchive" country="Provo, UT, USA">
        <title>Applications of and Algorithms for Genome Assembly and Genomic Analyses with an Emphasis on Marine Teleosts.</title>
        <authorList>
            <person name="Pickett B.D."/>
        </authorList>
    </citation>
    <scope>NUCLEOTIDE SEQUENCE</scope>
    <source>
        <strain evidence="3">HI-2016</strain>
    </source>
</reference>
<feature type="region of interest" description="Disordered" evidence="2">
    <location>
        <begin position="1"/>
        <end position="35"/>
    </location>
</feature>
<accession>A0A8T2PUC2</accession>
<feature type="coiled-coil region" evidence="1">
    <location>
        <begin position="35"/>
        <end position="69"/>
    </location>
</feature>
<name>A0A8T2PUC2_9TELE</name>
<protein>
    <submittedName>
        <fullName evidence="3">Uncharacterized protein</fullName>
    </submittedName>
</protein>